<reference evidence="1" key="1">
    <citation type="submission" date="2020-03" db="EMBL/GenBank/DDBJ databases">
        <title>The deep terrestrial virosphere.</title>
        <authorList>
            <person name="Holmfeldt K."/>
            <person name="Nilsson E."/>
            <person name="Simone D."/>
            <person name="Lopez-Fernandez M."/>
            <person name="Wu X."/>
            <person name="de Brujin I."/>
            <person name="Lundin D."/>
            <person name="Andersson A."/>
            <person name="Bertilsson S."/>
            <person name="Dopson M."/>
        </authorList>
    </citation>
    <scope>NUCLEOTIDE SEQUENCE</scope>
    <source>
        <strain evidence="1">MM171B00229</strain>
    </source>
</reference>
<gene>
    <name evidence="1" type="ORF">MM171B00229_0010</name>
</gene>
<accession>A0A6M3MAU3</accession>
<sequence length="416" mass="44222">MGKPDIKMTEFKRHPVYVGNALHVAHPFYGPKPMYQRAEVPPGGDCETVGDWAEDADSIWDVSAAGSGRVGSNSIIMTQTGAAADSSIYLLLSQPLNLKWAKFVGFWFKGKNGVTYTANDIYLYLFTKKGNYVFANCARYGDPIGAHVEAGTAVWHYAEVRLEDLIVASGYEGVDLSEVWGLGFCSHGLATTETMQIDQIEFYSIGTGKGPARGRIISVPLVDDVHAIQGYGLAWSEMAGRVDLNAQADKAWCGICTGNPSRTKVTKAITGGGAGVGDETVHVLDASLYETGKATITDTAASESVTITAVDRVNKILTVSTGITNSYTLARHPYVCMEGNEVGSILVDVMVDGILNVKAAEVVTAGYGAKCEGVGSALTVKELDANEEGAMIGKCMVTCADEEDFPILLSANARTA</sequence>
<dbReference type="EMBL" id="MT143886">
    <property type="protein sequence ID" value="QJB04594.1"/>
    <property type="molecule type" value="Genomic_DNA"/>
</dbReference>
<protein>
    <submittedName>
        <fullName evidence="1">Uncharacterized protein</fullName>
    </submittedName>
</protein>
<evidence type="ECO:0000313" key="1">
    <source>
        <dbReference type="EMBL" id="QJB04594.1"/>
    </source>
</evidence>
<proteinExistence type="predicted"/>
<dbReference type="AlphaFoldDB" id="A0A6M3MAU3"/>
<organism evidence="1">
    <name type="scientific">viral metagenome</name>
    <dbReference type="NCBI Taxonomy" id="1070528"/>
    <lineage>
        <taxon>unclassified sequences</taxon>
        <taxon>metagenomes</taxon>
        <taxon>organismal metagenomes</taxon>
    </lineage>
</organism>
<name>A0A6M3MAU3_9ZZZZ</name>